<keyword evidence="3" id="KW-1185">Reference proteome</keyword>
<dbReference type="Pfam" id="PF02541">
    <property type="entry name" value="Ppx-GppA"/>
    <property type="match status" value="1"/>
</dbReference>
<dbReference type="InterPro" id="IPR003695">
    <property type="entry name" value="Ppx_GppA_N"/>
</dbReference>
<dbReference type="KEGG" id="mten:GWK48_00210"/>
<dbReference type="CDD" id="cd24052">
    <property type="entry name" value="ASKHA_NBD_HpPPX-GppA-like"/>
    <property type="match status" value="1"/>
</dbReference>
<evidence type="ECO:0000313" key="2">
    <source>
        <dbReference type="EMBL" id="QKQ99024.1"/>
    </source>
</evidence>
<dbReference type="GeneID" id="55640321"/>
<dbReference type="Proteomes" id="UP000509301">
    <property type="component" value="Chromosome"/>
</dbReference>
<dbReference type="PANTHER" id="PTHR30005:SF0">
    <property type="entry name" value="RETROGRADE REGULATION PROTEIN 2"/>
    <property type="match status" value="1"/>
</dbReference>
<feature type="domain" description="Ppx/GppA phosphatase N-terminal" evidence="1">
    <location>
        <begin position="26"/>
        <end position="289"/>
    </location>
</feature>
<evidence type="ECO:0000259" key="1">
    <source>
        <dbReference type="Pfam" id="PF02541"/>
    </source>
</evidence>
<dbReference type="Gene3D" id="3.30.420.150">
    <property type="entry name" value="Exopolyphosphatase. Domain 2"/>
    <property type="match status" value="1"/>
</dbReference>
<dbReference type="GO" id="GO:0006357">
    <property type="term" value="P:regulation of transcription by RNA polymerase II"/>
    <property type="evidence" value="ECO:0007669"/>
    <property type="project" value="TreeGrafter"/>
</dbReference>
<protein>
    <submittedName>
        <fullName evidence="2">Ppx/GppA family phosphatase</fullName>
    </submittedName>
</protein>
<dbReference type="EMBL" id="CP049074">
    <property type="protein sequence ID" value="QKQ99024.1"/>
    <property type="molecule type" value="Genomic_DNA"/>
</dbReference>
<sequence>MDEVAVIDLGYNSIRLSLFQRGERNTFRTLGSMKEFTRLGEGVDEGGEIRQEKIEEAERVMIKFRSVLERRGVETVHPLGTSAFRLARNGEEVSKRLSKALGWEIQIVPGEEEGRLAALGALNSLPFTDGVVFELGGGSLEVIYVENRSLGKIFHFPLGALKLTKTFGSEDGMRKEVRNYLFSLPSWVVPNMVGSGGNVRSIGRLLMRMDGMKFSHVHGYKVTHEKVKSISKTLWSMNLQEISSLPGIGKERAPTVKAAIVVIEELMSLFDAPSLLVSEFGMREGKVMRGEEQSVAEMRDGWLESMAYFMNVRPPREIRLEAEKLTGSEIAGISAYVSHIFMEVGWDDPFDACYRYLTYSLFPGFQKRDLGIVSLVCKGASSKVRKKDLQRLGVDSKLEKIEAMSKVVKTVVKKFPLGVY</sequence>
<dbReference type="RefSeq" id="WP_174628524.1">
    <property type="nucleotide sequence ID" value="NZ_CP049074.1"/>
</dbReference>
<gene>
    <name evidence="2" type="ORF">GWK48_00210</name>
</gene>
<dbReference type="PANTHER" id="PTHR30005">
    <property type="entry name" value="EXOPOLYPHOSPHATASE"/>
    <property type="match status" value="1"/>
</dbReference>
<accession>A0A6N0NS59</accession>
<dbReference type="InterPro" id="IPR050273">
    <property type="entry name" value="GppA/Ppx_hydrolase"/>
</dbReference>
<name>A0A6N0NS59_9CREN</name>
<dbReference type="OrthoDB" id="10802at2157"/>
<organism evidence="2 3">
    <name type="scientific">Metallosphaera tengchongensis</name>
    <dbReference type="NCBI Taxonomy" id="1532350"/>
    <lineage>
        <taxon>Archaea</taxon>
        <taxon>Thermoproteota</taxon>
        <taxon>Thermoprotei</taxon>
        <taxon>Sulfolobales</taxon>
        <taxon>Sulfolobaceae</taxon>
        <taxon>Metallosphaera</taxon>
    </lineage>
</organism>
<reference evidence="2 3" key="1">
    <citation type="submission" date="2020-02" db="EMBL/GenBank/DDBJ databases">
        <title>Comparative genome analysis reveals the metabolism and evolution of the thermophilic archaeal genus Metallosphaera.</title>
        <authorList>
            <person name="Jiang C."/>
        </authorList>
    </citation>
    <scope>NUCLEOTIDE SEQUENCE [LARGE SCALE GENOMIC DNA]</scope>
    <source>
        <strain evidence="2 3">Ric-A</strain>
    </source>
</reference>
<dbReference type="InterPro" id="IPR043129">
    <property type="entry name" value="ATPase_NBD"/>
</dbReference>
<dbReference type="SUPFAM" id="SSF53067">
    <property type="entry name" value="Actin-like ATPase domain"/>
    <property type="match status" value="2"/>
</dbReference>
<dbReference type="AlphaFoldDB" id="A0A6N0NS59"/>
<proteinExistence type="predicted"/>
<evidence type="ECO:0000313" key="3">
    <source>
        <dbReference type="Proteomes" id="UP000509301"/>
    </source>
</evidence>
<dbReference type="Gene3D" id="3.30.420.40">
    <property type="match status" value="1"/>
</dbReference>